<evidence type="ECO:0000313" key="2">
    <source>
        <dbReference type="EMBL" id="SCP99052.1"/>
    </source>
</evidence>
<dbReference type="AlphaFoldDB" id="A0A1D3TXI2"/>
<reference evidence="2 3" key="1">
    <citation type="submission" date="2016-09" db="EMBL/GenBank/DDBJ databases">
        <authorList>
            <person name="Capua I."/>
            <person name="De Benedictis P."/>
            <person name="Joannis T."/>
            <person name="Lombin L.H."/>
            <person name="Cattoli G."/>
        </authorList>
    </citation>
    <scope>NUCLEOTIDE SEQUENCE [LARGE SCALE GENOMIC DNA]</scope>
    <source>
        <strain evidence="2 3">GluBS11</strain>
    </source>
</reference>
<keyword evidence="3" id="KW-1185">Reference proteome</keyword>
<feature type="region of interest" description="Disordered" evidence="1">
    <location>
        <begin position="226"/>
        <end position="257"/>
    </location>
</feature>
<accession>A0A1D3TXI2</accession>
<keyword evidence="2" id="KW-0808">Transferase</keyword>
<protein>
    <submittedName>
        <fullName evidence="2">Lysine-N-methylase</fullName>
    </submittedName>
</protein>
<dbReference type="RefSeq" id="WP_091236317.1">
    <property type="nucleotide sequence ID" value="NZ_FMKA01000031.1"/>
</dbReference>
<evidence type="ECO:0000256" key="1">
    <source>
        <dbReference type="SAM" id="MobiDB-lite"/>
    </source>
</evidence>
<dbReference type="STRING" id="1619234.SAMN05421730_103126"/>
<organism evidence="2 3">
    <name type="scientific">Anaerobium acetethylicum</name>
    <dbReference type="NCBI Taxonomy" id="1619234"/>
    <lineage>
        <taxon>Bacteria</taxon>
        <taxon>Bacillati</taxon>
        <taxon>Bacillota</taxon>
        <taxon>Clostridia</taxon>
        <taxon>Lachnospirales</taxon>
        <taxon>Lachnospiraceae</taxon>
        <taxon>Anaerobium</taxon>
    </lineage>
</organism>
<feature type="compositionally biased region" description="Low complexity" evidence="1">
    <location>
        <begin position="226"/>
        <end position="245"/>
    </location>
</feature>
<gene>
    <name evidence="2" type="ORF">SAMN05421730_103126</name>
</gene>
<sequence>MKNILKLEIYDGFRCTGGSCDFTCCEGWDIVVDDATNKKWETKSEHPGYLVRQVISKQGDAGTQNFIKMGPRKCCPFLNESGLCSICEEFGEDYMPETCRKFPRQENRFGKLREFSLSCGCPEVVEMINRISGQIKIEFEGDRDTLLCEGMIDAGQSDTVSPTAHSGQSVFSHGTNVPMREYLPPAYAIREAILNMIQNREIPILERFYSAFNMLLNIKNQSGANEESAAAEEAGATEESSAAKEPGGTGEKGGHENTIRASITEINDLFLDVVQNYRNEESFGYYLHDIAELAETLETDAVSAVWDAFKAEFSHYDRLLENCMVSKVFGTCVSDDIEEMIMSFQMAVTEYVMVRYSCFLIWLINGKKKIEYDDVRDYIVAYSRIIGYNIEGMKEFWDERFEKTVWEPGYMLQLIS</sequence>
<dbReference type="EMBL" id="FMKA01000031">
    <property type="protein sequence ID" value="SCP99052.1"/>
    <property type="molecule type" value="Genomic_DNA"/>
</dbReference>
<name>A0A1D3TXI2_9FIRM</name>
<dbReference type="NCBIfam" id="NF038110">
    <property type="entry name" value="Lys_methyl_FliB"/>
    <property type="match status" value="1"/>
</dbReference>
<dbReference type="Proteomes" id="UP000199315">
    <property type="component" value="Unassembled WGS sequence"/>
</dbReference>
<dbReference type="GO" id="GO:0032259">
    <property type="term" value="P:methylation"/>
    <property type="evidence" value="ECO:0007669"/>
    <property type="project" value="UniProtKB-KW"/>
</dbReference>
<proteinExistence type="predicted"/>
<dbReference type="OrthoDB" id="86584at2"/>
<dbReference type="GO" id="GO:0008168">
    <property type="term" value="F:methyltransferase activity"/>
    <property type="evidence" value="ECO:0007669"/>
    <property type="project" value="UniProtKB-KW"/>
</dbReference>
<evidence type="ECO:0000313" key="3">
    <source>
        <dbReference type="Proteomes" id="UP000199315"/>
    </source>
</evidence>
<keyword evidence="2" id="KW-0489">Methyltransferase</keyword>